<dbReference type="InterPro" id="IPR050834">
    <property type="entry name" value="Glycosyltransf_2"/>
</dbReference>
<dbReference type="PANTHER" id="PTHR43685:SF2">
    <property type="entry name" value="GLYCOSYLTRANSFERASE 2-LIKE DOMAIN-CONTAINING PROTEIN"/>
    <property type="match status" value="1"/>
</dbReference>
<evidence type="ECO:0000259" key="1">
    <source>
        <dbReference type="Pfam" id="PF00535"/>
    </source>
</evidence>
<name>A0A212JS48_9BACT</name>
<dbReference type="CDD" id="cd00761">
    <property type="entry name" value="Glyco_tranf_GTA_type"/>
    <property type="match status" value="1"/>
</dbReference>
<dbReference type="Gene3D" id="3.90.550.10">
    <property type="entry name" value="Spore Coat Polysaccharide Biosynthesis Protein SpsA, Chain A"/>
    <property type="match status" value="1"/>
</dbReference>
<accession>A0A212JS48</accession>
<dbReference type="AlphaFoldDB" id="A0A212JS48"/>
<protein>
    <recommendedName>
        <fullName evidence="1">Glycosyltransferase 2-like domain-containing protein</fullName>
    </recommendedName>
</protein>
<sequence>MSSSTPEITVAMPAYNAASHLLEAIESILAQSFEDFELLVVDDGSTDNTLALAKSFDDKRIRVELLPSNKGRATARNMALGRARGRYLAWMDADDIAMPHRLEAQHACLEAQSQIHICGAGVQYFEQSSALELFPEQPGATRAATLFGVPVPNCCVMVRLDAMRAFGLRYDASLARAEDMAFWADALLKAGLQAVNLQEPLLHYRYAPAAHARQWHMRALLGHVFPPFGIRATGAQAALHAGLIYGGPAEPEAALRWLDTLWQAWTDRYGYDEYMQRHMLVFMARILREASADAAQADRAGRLLRTLSLAALAENI</sequence>
<feature type="domain" description="Glycosyltransferase 2-like" evidence="1">
    <location>
        <begin position="9"/>
        <end position="127"/>
    </location>
</feature>
<dbReference type="RefSeq" id="WP_227118155.1">
    <property type="nucleotide sequence ID" value="NZ_LT598928.1"/>
</dbReference>
<dbReference type="EMBL" id="FLUP01000001">
    <property type="protein sequence ID" value="SBW02247.1"/>
    <property type="molecule type" value="Genomic_DNA"/>
</dbReference>
<dbReference type="PANTHER" id="PTHR43685">
    <property type="entry name" value="GLYCOSYLTRANSFERASE"/>
    <property type="match status" value="1"/>
</dbReference>
<dbReference type="Pfam" id="PF00535">
    <property type="entry name" value="Glycos_transf_2"/>
    <property type="match status" value="1"/>
</dbReference>
<evidence type="ECO:0000313" key="2">
    <source>
        <dbReference type="EMBL" id="SBW02247.1"/>
    </source>
</evidence>
<gene>
    <name evidence="2" type="ORF">KM92DES2_11630</name>
</gene>
<proteinExistence type="predicted"/>
<organism evidence="2">
    <name type="scientific">uncultured Desulfovibrio sp</name>
    <dbReference type="NCBI Taxonomy" id="167968"/>
    <lineage>
        <taxon>Bacteria</taxon>
        <taxon>Pseudomonadati</taxon>
        <taxon>Thermodesulfobacteriota</taxon>
        <taxon>Desulfovibrionia</taxon>
        <taxon>Desulfovibrionales</taxon>
        <taxon>Desulfovibrionaceae</taxon>
        <taxon>Desulfovibrio</taxon>
        <taxon>environmental samples</taxon>
    </lineage>
</organism>
<dbReference type="SUPFAM" id="SSF53448">
    <property type="entry name" value="Nucleotide-diphospho-sugar transferases"/>
    <property type="match status" value="1"/>
</dbReference>
<dbReference type="InterPro" id="IPR001173">
    <property type="entry name" value="Glyco_trans_2-like"/>
</dbReference>
<reference evidence="2" key="1">
    <citation type="submission" date="2016-04" db="EMBL/GenBank/DDBJ databases">
        <authorList>
            <person name="Evans L.H."/>
            <person name="Alamgir A."/>
            <person name="Owens N."/>
            <person name="Weber N.D."/>
            <person name="Virtaneva K."/>
            <person name="Barbian K."/>
            <person name="Babar A."/>
            <person name="Rosenke K."/>
        </authorList>
    </citation>
    <scope>NUCLEOTIDE SEQUENCE</scope>
    <source>
        <strain evidence="2">92-2</strain>
    </source>
</reference>
<dbReference type="InterPro" id="IPR029044">
    <property type="entry name" value="Nucleotide-diphossugar_trans"/>
</dbReference>